<keyword evidence="2" id="KW-1185">Reference proteome</keyword>
<protein>
    <submittedName>
        <fullName evidence="1">Uncharacterized protein</fullName>
    </submittedName>
</protein>
<dbReference type="Proteomes" id="UP001060215">
    <property type="component" value="Chromosome 4"/>
</dbReference>
<reference evidence="1 2" key="1">
    <citation type="journal article" date="2022" name="Plant J.">
        <title>Chromosome-level genome of Camellia lanceoleosa provides a valuable resource for understanding genome evolution and self-incompatibility.</title>
        <authorList>
            <person name="Gong W."/>
            <person name="Xiao S."/>
            <person name="Wang L."/>
            <person name="Liao Z."/>
            <person name="Chang Y."/>
            <person name="Mo W."/>
            <person name="Hu G."/>
            <person name="Li W."/>
            <person name="Zhao G."/>
            <person name="Zhu H."/>
            <person name="Hu X."/>
            <person name="Ji K."/>
            <person name="Xiang X."/>
            <person name="Song Q."/>
            <person name="Yuan D."/>
            <person name="Jin S."/>
            <person name="Zhang L."/>
        </authorList>
    </citation>
    <scope>NUCLEOTIDE SEQUENCE [LARGE SCALE GENOMIC DNA]</scope>
    <source>
        <strain evidence="1">SQ_2022a</strain>
    </source>
</reference>
<organism evidence="1 2">
    <name type="scientific">Camellia lanceoleosa</name>
    <dbReference type="NCBI Taxonomy" id="1840588"/>
    <lineage>
        <taxon>Eukaryota</taxon>
        <taxon>Viridiplantae</taxon>
        <taxon>Streptophyta</taxon>
        <taxon>Embryophyta</taxon>
        <taxon>Tracheophyta</taxon>
        <taxon>Spermatophyta</taxon>
        <taxon>Magnoliopsida</taxon>
        <taxon>eudicotyledons</taxon>
        <taxon>Gunneridae</taxon>
        <taxon>Pentapetalae</taxon>
        <taxon>asterids</taxon>
        <taxon>Ericales</taxon>
        <taxon>Theaceae</taxon>
        <taxon>Camellia</taxon>
    </lineage>
</organism>
<evidence type="ECO:0000313" key="1">
    <source>
        <dbReference type="EMBL" id="KAI8015701.1"/>
    </source>
</evidence>
<comment type="caution">
    <text evidence="1">The sequence shown here is derived from an EMBL/GenBank/DDBJ whole genome shotgun (WGS) entry which is preliminary data.</text>
</comment>
<proteinExistence type="predicted"/>
<sequence length="246" mass="27722">MSMLGELQRLIWNNRLQEIYFRFGGGNLILLNFPTEELLHQKYSLVADLIQELCDDISLWDEELLMETSRLVWLHCYGIPFHAWNTSTLQSIGSLWGEIIRLEDNLVESKSLNCGKVLVHTRSMETINSSVEVECNKRIFKVSVGEGCNSAHFDCEMSHKWGLHFSSPTRSESSVAGDHLQHDDRIEEEQHTAAVDQKQHGNSIEEVEPTAAVDQKQHGNSALVASDHGDSISVVKDTFADCVGIE</sequence>
<dbReference type="EMBL" id="CM045761">
    <property type="protein sequence ID" value="KAI8015701.1"/>
    <property type="molecule type" value="Genomic_DNA"/>
</dbReference>
<evidence type="ECO:0000313" key="2">
    <source>
        <dbReference type="Proteomes" id="UP001060215"/>
    </source>
</evidence>
<accession>A0ACC0HUS3</accession>
<name>A0ACC0HUS3_9ERIC</name>
<gene>
    <name evidence="1" type="ORF">LOK49_LG05G02286</name>
</gene>